<dbReference type="AlphaFoldDB" id="A0AAV1ASB2"/>
<evidence type="ECO:0000313" key="2">
    <source>
        <dbReference type="EMBL" id="CAI8613181.1"/>
    </source>
</evidence>
<dbReference type="EMBL" id="OX451740">
    <property type="protein sequence ID" value="CAI8613181.1"/>
    <property type="molecule type" value="Genomic_DNA"/>
</dbReference>
<dbReference type="Proteomes" id="UP001157006">
    <property type="component" value="Chromosome 5"/>
</dbReference>
<protein>
    <submittedName>
        <fullName evidence="2">Uncharacterized protein</fullName>
    </submittedName>
</protein>
<gene>
    <name evidence="2" type="ORF">VFH_V069280</name>
</gene>
<organism evidence="2 3">
    <name type="scientific">Vicia faba</name>
    <name type="common">Broad bean</name>
    <name type="synonym">Faba vulgaris</name>
    <dbReference type="NCBI Taxonomy" id="3906"/>
    <lineage>
        <taxon>Eukaryota</taxon>
        <taxon>Viridiplantae</taxon>
        <taxon>Streptophyta</taxon>
        <taxon>Embryophyta</taxon>
        <taxon>Tracheophyta</taxon>
        <taxon>Spermatophyta</taxon>
        <taxon>Magnoliopsida</taxon>
        <taxon>eudicotyledons</taxon>
        <taxon>Gunneridae</taxon>
        <taxon>Pentapetalae</taxon>
        <taxon>rosids</taxon>
        <taxon>fabids</taxon>
        <taxon>Fabales</taxon>
        <taxon>Fabaceae</taxon>
        <taxon>Papilionoideae</taxon>
        <taxon>50 kb inversion clade</taxon>
        <taxon>NPAAA clade</taxon>
        <taxon>Hologalegina</taxon>
        <taxon>IRL clade</taxon>
        <taxon>Fabeae</taxon>
        <taxon>Vicia</taxon>
    </lineage>
</organism>
<name>A0AAV1ASB2_VICFA</name>
<dbReference type="PANTHER" id="PTHR34567:SF3">
    <property type="entry name" value="FK506-BINDING-LIKE PROTEIN"/>
    <property type="match status" value="1"/>
</dbReference>
<feature type="region of interest" description="Disordered" evidence="1">
    <location>
        <begin position="242"/>
        <end position="281"/>
    </location>
</feature>
<accession>A0AAV1ASB2</accession>
<proteinExistence type="predicted"/>
<sequence length="281" mass="32534">MTTWRNQQGNGYHQEGQWRSLSCNGKPSLDNRFLVPTVPSWEKKFCASVGSVPWGKIVENKRYMYLHDNVMNWDDSAVKEAFDNAKYRFWAEINGFPYDIPLPDPNVYIDDVDSNASVDTELYLDLERELDVTNVEEKGEEVVIFGDSFILNQSFSGPGWGDDDEETKPFETNYEALGWESNQHQNNETNSWEQCAALVDSRNVSEEWNWREGYGGDLCNKYQQGRNGGNGYNYNRNRENNMTWSKNQGYRHGTNEYQMNRGRRKNQGGGGRRGNSAYMEK</sequence>
<dbReference type="PANTHER" id="PTHR34567">
    <property type="entry name" value="FK506-BINDING-LIKE PROTEIN"/>
    <property type="match status" value="1"/>
</dbReference>
<evidence type="ECO:0000313" key="3">
    <source>
        <dbReference type="Proteomes" id="UP001157006"/>
    </source>
</evidence>
<evidence type="ECO:0000256" key="1">
    <source>
        <dbReference type="SAM" id="MobiDB-lite"/>
    </source>
</evidence>
<reference evidence="2 3" key="1">
    <citation type="submission" date="2023-01" db="EMBL/GenBank/DDBJ databases">
        <authorList>
            <person name="Kreplak J."/>
        </authorList>
    </citation>
    <scope>NUCLEOTIDE SEQUENCE [LARGE SCALE GENOMIC DNA]</scope>
</reference>
<keyword evidence="3" id="KW-1185">Reference proteome</keyword>